<protein>
    <submittedName>
        <fullName evidence="2">Uncharacterized protein</fullName>
    </submittedName>
</protein>
<dbReference type="Proteomes" id="UP000030645">
    <property type="component" value="Unassembled WGS sequence"/>
</dbReference>
<feature type="compositionally biased region" description="Polar residues" evidence="1">
    <location>
        <begin position="24"/>
        <end position="34"/>
    </location>
</feature>
<gene>
    <name evidence="2" type="ORF">L484_015537</name>
</gene>
<keyword evidence="3" id="KW-1185">Reference proteome</keyword>
<sequence length="63" mass="6940">MSSWRVSQPSSGCHFQLTEACPSRATTPGRNHNFTKPPCDLSSSATSVAEYLSRLSSTRRLPR</sequence>
<feature type="region of interest" description="Disordered" evidence="1">
    <location>
        <begin position="22"/>
        <end position="43"/>
    </location>
</feature>
<reference evidence="3" key="1">
    <citation type="submission" date="2013-01" db="EMBL/GenBank/DDBJ databases">
        <title>Draft Genome Sequence of a Mulberry Tree, Morus notabilis C.K. Schneid.</title>
        <authorList>
            <person name="He N."/>
            <person name="Zhao S."/>
        </authorList>
    </citation>
    <scope>NUCLEOTIDE SEQUENCE</scope>
</reference>
<evidence type="ECO:0000256" key="1">
    <source>
        <dbReference type="SAM" id="MobiDB-lite"/>
    </source>
</evidence>
<evidence type="ECO:0000313" key="3">
    <source>
        <dbReference type="Proteomes" id="UP000030645"/>
    </source>
</evidence>
<organism evidence="2 3">
    <name type="scientific">Morus notabilis</name>
    <dbReference type="NCBI Taxonomy" id="981085"/>
    <lineage>
        <taxon>Eukaryota</taxon>
        <taxon>Viridiplantae</taxon>
        <taxon>Streptophyta</taxon>
        <taxon>Embryophyta</taxon>
        <taxon>Tracheophyta</taxon>
        <taxon>Spermatophyta</taxon>
        <taxon>Magnoliopsida</taxon>
        <taxon>eudicotyledons</taxon>
        <taxon>Gunneridae</taxon>
        <taxon>Pentapetalae</taxon>
        <taxon>rosids</taxon>
        <taxon>fabids</taxon>
        <taxon>Rosales</taxon>
        <taxon>Moraceae</taxon>
        <taxon>Moreae</taxon>
        <taxon>Morus</taxon>
    </lineage>
</organism>
<evidence type="ECO:0000313" key="2">
    <source>
        <dbReference type="EMBL" id="EXB93989.1"/>
    </source>
</evidence>
<dbReference type="EMBL" id="KE345116">
    <property type="protein sequence ID" value="EXB93989.1"/>
    <property type="molecule type" value="Genomic_DNA"/>
</dbReference>
<proteinExistence type="predicted"/>
<dbReference type="AlphaFoldDB" id="W9RUM6"/>
<accession>W9RUM6</accession>
<name>W9RUM6_9ROSA</name>